<feature type="transmembrane region" description="Helical" evidence="1">
    <location>
        <begin position="54"/>
        <end position="73"/>
    </location>
</feature>
<gene>
    <name evidence="2" type="ORF">COY73_01465</name>
</gene>
<dbReference type="InterPro" id="IPR029044">
    <property type="entry name" value="Nucleotide-diphossugar_trans"/>
</dbReference>
<dbReference type="SUPFAM" id="SSF53448">
    <property type="entry name" value="Nucleotide-diphospho-sugar transferases"/>
    <property type="match status" value="1"/>
</dbReference>
<organism evidence="2 3">
    <name type="scientific">Candidatus Nealsonbacteria bacterium CG_4_10_14_0_8_um_filter_37_14</name>
    <dbReference type="NCBI Taxonomy" id="1974684"/>
    <lineage>
        <taxon>Bacteria</taxon>
        <taxon>Candidatus Nealsoniibacteriota</taxon>
    </lineage>
</organism>
<evidence type="ECO:0000313" key="3">
    <source>
        <dbReference type="Proteomes" id="UP000230767"/>
    </source>
</evidence>
<keyword evidence="1" id="KW-0812">Transmembrane</keyword>
<feature type="transmembrane region" description="Helical" evidence="1">
    <location>
        <begin position="439"/>
        <end position="463"/>
    </location>
</feature>
<sequence length="520" mass="61300">MNLPYYLKIGRAVDLADPKERKIYRFFEILPGAISWLTLFLVIFLSWLKPVWMAFFIIGFVIYWLCRTIYFSFHLSACYRQMRKNEKTDWLEKLKKFDENWPKIYHLIVLPMHKESLEIIREGFISLLNSDWPKEKMIVVLTCEEKGNKKAAEMIKNEFSSKFFKFLLTFHPANLPGEIAGKGANETWGAKRTKELIIDPLKIPYEKIIYSSLDADACVFPKYFSCLTYYYLTQKNPTLCSFQPVPLFINNIWQTPPISRIFAFSASFWQMMSQERPEKLITFSSHSMSFKSLVEVGFRQTNVVSDDSRIFWQCFLRYNGDYHVVPLYYPIAMDANCAPTFLKTMKNVYKQQRRWAYGVGDVPYFLFGFYKDWQRFSFRKRAENKRIPISKKFSLGFILIEGHWSWATNSIIIFLLGWLPLTLGGHEFGQSLLAHSLPVFVRNVLTCAMLGLVGSAYFNILLLPPKPPNYGSKKYFLFILEWFLLPLIMIFFTAFPALDAQTRWMLGKYMGFWPTEKFRR</sequence>
<proteinExistence type="predicted"/>
<feature type="transmembrane region" description="Helical" evidence="1">
    <location>
        <begin position="475"/>
        <end position="498"/>
    </location>
</feature>
<dbReference type="AlphaFoldDB" id="A0A2M7R795"/>
<accession>A0A2M7R795</accession>
<evidence type="ECO:0000256" key="1">
    <source>
        <dbReference type="SAM" id="Phobius"/>
    </source>
</evidence>
<keyword evidence="1" id="KW-1133">Transmembrane helix</keyword>
<comment type="caution">
    <text evidence="2">The sequence shown here is derived from an EMBL/GenBank/DDBJ whole genome shotgun (WGS) entry which is preliminary data.</text>
</comment>
<dbReference type="Gene3D" id="3.90.550.10">
    <property type="entry name" value="Spore Coat Polysaccharide Biosynthesis Protein SpsA, Chain A"/>
    <property type="match status" value="1"/>
</dbReference>
<dbReference type="PANTHER" id="PTHR36851:SF1">
    <property type="entry name" value="GLYCO_TRANS_2-LIKE DOMAIN-CONTAINING PROTEIN"/>
    <property type="match status" value="1"/>
</dbReference>
<dbReference type="PANTHER" id="PTHR36851">
    <property type="entry name" value="UNNAMED PRODUCT"/>
    <property type="match status" value="1"/>
</dbReference>
<feature type="transmembrane region" description="Helical" evidence="1">
    <location>
        <begin position="395"/>
        <end position="419"/>
    </location>
</feature>
<reference evidence="3" key="1">
    <citation type="submission" date="2017-09" db="EMBL/GenBank/DDBJ databases">
        <title>Depth-based differentiation of microbial function through sediment-hosted aquifers and enrichment of novel symbionts in the deep terrestrial subsurface.</title>
        <authorList>
            <person name="Probst A.J."/>
            <person name="Ladd B."/>
            <person name="Jarett J.K."/>
            <person name="Geller-Mcgrath D.E."/>
            <person name="Sieber C.M.K."/>
            <person name="Emerson J.B."/>
            <person name="Anantharaman K."/>
            <person name="Thomas B.C."/>
            <person name="Malmstrom R."/>
            <person name="Stieglmeier M."/>
            <person name="Klingl A."/>
            <person name="Woyke T."/>
            <person name="Ryan C.M."/>
            <person name="Banfield J.F."/>
        </authorList>
    </citation>
    <scope>NUCLEOTIDE SEQUENCE [LARGE SCALE GENOMIC DNA]</scope>
</reference>
<evidence type="ECO:0008006" key="4">
    <source>
        <dbReference type="Google" id="ProtNLM"/>
    </source>
</evidence>
<name>A0A2M7R795_9BACT</name>
<protein>
    <recommendedName>
        <fullName evidence="4">Glycosyltransferase 2-like domain-containing protein</fullName>
    </recommendedName>
</protein>
<keyword evidence="1" id="KW-0472">Membrane</keyword>
<dbReference type="Proteomes" id="UP000230767">
    <property type="component" value="Unassembled WGS sequence"/>
</dbReference>
<evidence type="ECO:0000313" key="2">
    <source>
        <dbReference type="EMBL" id="PIY89272.1"/>
    </source>
</evidence>
<dbReference type="EMBL" id="PFLW01000039">
    <property type="protein sequence ID" value="PIY89272.1"/>
    <property type="molecule type" value="Genomic_DNA"/>
</dbReference>
<feature type="transmembrane region" description="Helical" evidence="1">
    <location>
        <begin position="29"/>
        <end position="48"/>
    </location>
</feature>